<organism evidence="7 8">
    <name type="scientific">Runella defluvii</name>
    <dbReference type="NCBI Taxonomy" id="370973"/>
    <lineage>
        <taxon>Bacteria</taxon>
        <taxon>Pseudomonadati</taxon>
        <taxon>Bacteroidota</taxon>
        <taxon>Cytophagia</taxon>
        <taxon>Cytophagales</taxon>
        <taxon>Spirosomataceae</taxon>
        <taxon>Runella</taxon>
    </lineage>
</organism>
<dbReference type="GO" id="GO:0004540">
    <property type="term" value="F:RNA nuclease activity"/>
    <property type="evidence" value="ECO:0007669"/>
    <property type="project" value="InterPro"/>
</dbReference>
<evidence type="ECO:0000256" key="2">
    <source>
        <dbReference type="ARBA" id="ARBA00022649"/>
    </source>
</evidence>
<evidence type="ECO:0000256" key="5">
    <source>
        <dbReference type="ARBA" id="ARBA00022801"/>
    </source>
</evidence>
<dbReference type="AlphaFoldDB" id="A0A7W5ZJI1"/>
<keyword evidence="5" id="KW-0378">Hydrolase</keyword>
<keyword evidence="1" id="KW-0597">Phosphoprotein</keyword>
<evidence type="ECO:0000313" key="7">
    <source>
        <dbReference type="EMBL" id="MBB3837998.1"/>
    </source>
</evidence>
<evidence type="ECO:0000256" key="3">
    <source>
        <dbReference type="ARBA" id="ARBA00022722"/>
    </source>
</evidence>
<sequence>MKDKLGDQARVQHIYDAILEIELYTRDIEVDEFLNNSMMRFACIKQIEIIGEASNHISEELQERFGDIEWRKIVGLRNILVNEYFGVISRVVWGIIKSDIPDLKTKIENILNQL</sequence>
<dbReference type="PANTHER" id="PTHR34139:SF1">
    <property type="entry name" value="RNASE MJ1380-RELATED"/>
    <property type="match status" value="1"/>
</dbReference>
<proteinExistence type="inferred from homology"/>
<evidence type="ECO:0000313" key="8">
    <source>
        <dbReference type="Proteomes" id="UP000541352"/>
    </source>
</evidence>
<evidence type="ECO:0000256" key="4">
    <source>
        <dbReference type="ARBA" id="ARBA00022741"/>
    </source>
</evidence>
<name>A0A7W5ZJI1_9BACT</name>
<evidence type="ECO:0000256" key="1">
    <source>
        <dbReference type="ARBA" id="ARBA00022553"/>
    </source>
</evidence>
<keyword evidence="2" id="KW-1277">Toxin-antitoxin system</keyword>
<evidence type="ECO:0000256" key="6">
    <source>
        <dbReference type="ARBA" id="ARBA00024207"/>
    </source>
</evidence>
<dbReference type="PANTHER" id="PTHR34139">
    <property type="entry name" value="UPF0331 PROTEIN MJ0127"/>
    <property type="match status" value="1"/>
</dbReference>
<dbReference type="GO" id="GO:0110001">
    <property type="term" value="C:toxin-antitoxin complex"/>
    <property type="evidence" value="ECO:0007669"/>
    <property type="project" value="InterPro"/>
</dbReference>
<keyword evidence="4" id="KW-0547">Nucleotide-binding</keyword>
<accession>A0A7W5ZJI1</accession>
<dbReference type="GO" id="GO:0016787">
    <property type="term" value="F:hydrolase activity"/>
    <property type="evidence" value="ECO:0007669"/>
    <property type="project" value="UniProtKB-KW"/>
</dbReference>
<comment type="similarity">
    <text evidence="6">Belongs to the HepT RNase toxin family.</text>
</comment>
<dbReference type="Proteomes" id="UP000541352">
    <property type="component" value="Unassembled WGS sequence"/>
</dbReference>
<dbReference type="GO" id="GO:0000166">
    <property type="term" value="F:nucleotide binding"/>
    <property type="evidence" value="ECO:0007669"/>
    <property type="project" value="UniProtKB-KW"/>
</dbReference>
<keyword evidence="8" id="KW-1185">Reference proteome</keyword>
<gene>
    <name evidence="7" type="ORF">FHS57_001995</name>
</gene>
<protein>
    <submittedName>
        <fullName evidence="7">Uncharacterized protein with HEPN domain</fullName>
    </submittedName>
</protein>
<keyword evidence="3" id="KW-0540">Nuclease</keyword>
<dbReference type="EMBL" id="JACIBY010000003">
    <property type="protein sequence ID" value="MBB3837998.1"/>
    <property type="molecule type" value="Genomic_DNA"/>
</dbReference>
<dbReference type="RefSeq" id="WP_183972991.1">
    <property type="nucleotide sequence ID" value="NZ_JACIBY010000003.1"/>
</dbReference>
<dbReference type="Pfam" id="PF01934">
    <property type="entry name" value="HepT-like"/>
    <property type="match status" value="1"/>
</dbReference>
<comment type="caution">
    <text evidence="7">The sequence shown here is derived from an EMBL/GenBank/DDBJ whole genome shotgun (WGS) entry which is preliminary data.</text>
</comment>
<dbReference type="InterPro" id="IPR037038">
    <property type="entry name" value="HepT-like_sf"/>
</dbReference>
<dbReference type="InterPro" id="IPR051813">
    <property type="entry name" value="HepT_RNase_toxin"/>
</dbReference>
<dbReference type="InterPro" id="IPR008201">
    <property type="entry name" value="HepT-like"/>
</dbReference>
<reference evidence="7 8" key="1">
    <citation type="submission" date="2020-08" db="EMBL/GenBank/DDBJ databases">
        <title>Genomic Encyclopedia of Type Strains, Phase IV (KMG-IV): sequencing the most valuable type-strain genomes for metagenomic binning, comparative biology and taxonomic classification.</title>
        <authorList>
            <person name="Goeker M."/>
        </authorList>
    </citation>
    <scope>NUCLEOTIDE SEQUENCE [LARGE SCALE GENOMIC DNA]</scope>
    <source>
        <strain evidence="7 8">DSM 17976</strain>
    </source>
</reference>
<dbReference type="Gene3D" id="1.20.120.580">
    <property type="entry name" value="bsu32300-like"/>
    <property type="match status" value="1"/>
</dbReference>